<dbReference type="PANTHER" id="PTHR47197">
    <property type="entry name" value="PROTEIN NIRF"/>
    <property type="match status" value="1"/>
</dbReference>
<gene>
    <name evidence="1" type="ORF">B0I21_10549</name>
</gene>
<organism evidence="1 2">
    <name type="scientific">Sphingobacterium paludis</name>
    <dbReference type="NCBI Taxonomy" id="1476465"/>
    <lineage>
        <taxon>Bacteria</taxon>
        <taxon>Pseudomonadati</taxon>
        <taxon>Bacteroidota</taxon>
        <taxon>Sphingobacteriia</taxon>
        <taxon>Sphingobacteriales</taxon>
        <taxon>Sphingobacteriaceae</taxon>
        <taxon>Sphingobacterium</taxon>
    </lineage>
</organism>
<dbReference type="PANTHER" id="PTHR47197:SF3">
    <property type="entry name" value="DIHYDRO-HEME D1 DEHYDROGENASE"/>
    <property type="match status" value="1"/>
</dbReference>
<dbReference type="Proteomes" id="UP000294752">
    <property type="component" value="Unassembled WGS sequence"/>
</dbReference>
<evidence type="ECO:0000313" key="2">
    <source>
        <dbReference type="Proteomes" id="UP000294752"/>
    </source>
</evidence>
<dbReference type="RefSeq" id="WP_133640441.1">
    <property type="nucleotide sequence ID" value="NZ_SNZV01000005.1"/>
</dbReference>
<sequence>MYKKASLLVFDTKTGSLENSFKTWSYCPLNIALDLKQNSIFVSQSNDNNITVLDGNTGEIIDKVYLGVNSSPIGPLYDAANNLIYRANRVKQEIAVVDATTYKVIDRIPTEGLPNTISLDPQTGIIYVTNKEANRNAEPLENGNTVMRIRYKKG</sequence>
<reference evidence="1 2" key="1">
    <citation type="submission" date="2019-03" db="EMBL/GenBank/DDBJ databases">
        <title>Genomic Encyclopedia of Type Strains, Phase III (KMG-III): the genomes of soil and plant-associated and newly described type strains.</title>
        <authorList>
            <person name="Whitman W."/>
        </authorList>
    </citation>
    <scope>NUCLEOTIDE SEQUENCE [LARGE SCALE GENOMIC DNA]</scope>
    <source>
        <strain evidence="1 2">CGMCC 1.12801</strain>
    </source>
</reference>
<comment type="caution">
    <text evidence="1">The sequence shown here is derived from an EMBL/GenBank/DDBJ whole genome shotgun (WGS) entry which is preliminary data.</text>
</comment>
<dbReference type="InterPro" id="IPR015943">
    <property type="entry name" value="WD40/YVTN_repeat-like_dom_sf"/>
</dbReference>
<dbReference type="AlphaFoldDB" id="A0A4V3E1E0"/>
<dbReference type="InterPro" id="IPR051200">
    <property type="entry name" value="Host-pathogen_enzymatic-act"/>
</dbReference>
<dbReference type="InterPro" id="IPR011048">
    <property type="entry name" value="Haem_d1_sf"/>
</dbReference>
<name>A0A4V3E1E0_9SPHI</name>
<dbReference type="Gene3D" id="2.130.10.10">
    <property type="entry name" value="YVTN repeat-like/Quinoprotein amine dehydrogenase"/>
    <property type="match status" value="1"/>
</dbReference>
<dbReference type="EMBL" id="SNZV01000005">
    <property type="protein sequence ID" value="TDS12918.1"/>
    <property type="molecule type" value="Genomic_DNA"/>
</dbReference>
<dbReference type="SUPFAM" id="SSF51004">
    <property type="entry name" value="C-terminal (heme d1) domain of cytochrome cd1-nitrite reductase"/>
    <property type="match status" value="1"/>
</dbReference>
<accession>A0A4V3E1E0</accession>
<keyword evidence="2" id="KW-1185">Reference proteome</keyword>
<protein>
    <submittedName>
        <fullName evidence="1">YVTN family beta-propeller protein</fullName>
    </submittedName>
</protein>
<dbReference type="OrthoDB" id="9790815at2"/>
<evidence type="ECO:0000313" key="1">
    <source>
        <dbReference type="EMBL" id="TDS12918.1"/>
    </source>
</evidence>
<proteinExistence type="predicted"/>